<feature type="transmembrane region" description="Helical" evidence="5">
    <location>
        <begin position="176"/>
        <end position="199"/>
    </location>
</feature>
<name>A0A449BIF7_9MOLU</name>
<dbReference type="AlphaFoldDB" id="A0A449BIF7"/>
<evidence type="ECO:0000256" key="2">
    <source>
        <dbReference type="ARBA" id="ARBA00022692"/>
    </source>
</evidence>
<dbReference type="GO" id="GO:0140359">
    <property type="term" value="F:ABC-type transporter activity"/>
    <property type="evidence" value="ECO:0007669"/>
    <property type="project" value="InterPro"/>
</dbReference>
<evidence type="ECO:0000256" key="3">
    <source>
        <dbReference type="ARBA" id="ARBA00022989"/>
    </source>
</evidence>
<evidence type="ECO:0000313" key="8">
    <source>
        <dbReference type="Proteomes" id="UP000290909"/>
    </source>
</evidence>
<evidence type="ECO:0000259" key="6">
    <source>
        <dbReference type="Pfam" id="PF12698"/>
    </source>
</evidence>
<feature type="transmembrane region" description="Helical" evidence="5">
    <location>
        <begin position="230"/>
        <end position="252"/>
    </location>
</feature>
<dbReference type="InterPro" id="IPR013525">
    <property type="entry name" value="ABC2_TM"/>
</dbReference>
<feature type="domain" description="ABC-2 type transporter transmembrane" evidence="6">
    <location>
        <begin position="19"/>
        <end position="369"/>
    </location>
</feature>
<dbReference type="KEGG" id="ahk:NCTC10172_00228"/>
<dbReference type="STRING" id="1408416.GCA_000702765_00783"/>
<keyword evidence="8" id="KW-1185">Reference proteome</keyword>
<organism evidence="7 8">
    <name type="scientific">Acholeplasma hippikon</name>
    <dbReference type="NCBI Taxonomy" id="264636"/>
    <lineage>
        <taxon>Bacteria</taxon>
        <taxon>Bacillati</taxon>
        <taxon>Mycoplasmatota</taxon>
        <taxon>Mollicutes</taxon>
        <taxon>Acholeplasmatales</taxon>
        <taxon>Acholeplasmataceae</taxon>
        <taxon>Acholeplasma</taxon>
    </lineage>
</organism>
<evidence type="ECO:0000256" key="5">
    <source>
        <dbReference type="SAM" id="Phobius"/>
    </source>
</evidence>
<keyword evidence="3 5" id="KW-1133">Transmembrane helix</keyword>
<dbReference type="PANTHER" id="PTHR43471">
    <property type="entry name" value="ABC TRANSPORTER PERMEASE"/>
    <property type="match status" value="1"/>
</dbReference>
<protein>
    <submittedName>
        <fullName evidence="7">ABC-type transport system involved in multi-copper enzyme maturation, permease component</fullName>
    </submittedName>
</protein>
<evidence type="ECO:0000313" key="7">
    <source>
        <dbReference type="EMBL" id="VEU82220.1"/>
    </source>
</evidence>
<feature type="transmembrane region" description="Helical" evidence="5">
    <location>
        <begin position="21"/>
        <end position="39"/>
    </location>
</feature>
<keyword evidence="4 5" id="KW-0472">Membrane</keyword>
<gene>
    <name evidence="7" type="ORF">NCTC10172_00228</name>
</gene>
<keyword evidence="2 5" id="KW-0812">Transmembrane</keyword>
<accession>A0A449BIF7</accession>
<dbReference type="RefSeq" id="WP_051659007.1">
    <property type="nucleotide sequence ID" value="NZ_LR215050.1"/>
</dbReference>
<evidence type="ECO:0000256" key="1">
    <source>
        <dbReference type="ARBA" id="ARBA00004141"/>
    </source>
</evidence>
<dbReference type="EMBL" id="LR215050">
    <property type="protein sequence ID" value="VEU82220.1"/>
    <property type="molecule type" value="Genomic_DNA"/>
</dbReference>
<dbReference type="GO" id="GO:0016020">
    <property type="term" value="C:membrane"/>
    <property type="evidence" value="ECO:0007669"/>
    <property type="project" value="UniProtKB-SubCell"/>
</dbReference>
<dbReference type="PANTHER" id="PTHR43471:SF3">
    <property type="entry name" value="ABC TRANSPORTER PERMEASE PROTEIN NATB"/>
    <property type="match status" value="1"/>
</dbReference>
<sequence>MKTIGIIIKKELRRFFTDKRMLISLILPGILIFVIYNFMGSAFQNTFKPNTEYVVYIENEPVELKGLLEIDGLTFKINEEELTQEEILERIKNKEIDAYIFYEEDFYNKMIAYNPSLGTKAPNIEIYYNSSNQDSQNFYAIYTSGLETFETTISNKFDINNSETKYDLATDEDMSVMIISMMLPFLLMTFLFTGAMGICTESIAGEKERGTIATLLITPAKRHELALGKIIALGITSLTSALASFIGLMASLPALLGDGITLSVYGFGTLALVLLVIMFTVLFFTTALSIISAFAKTVKEASSLAVPLMMLVMLVGVTGFMNTSVTSNSLLYLLPIYNSIQCFSGLLSLTINPLNLLLTIISNGVMIGIGVFVLAKMFNSEKIMFNK</sequence>
<comment type="subcellular location">
    <subcellularLocation>
        <location evidence="1">Membrane</location>
        <topology evidence="1">Multi-pass membrane protein</topology>
    </subcellularLocation>
</comment>
<dbReference type="Proteomes" id="UP000290909">
    <property type="component" value="Chromosome"/>
</dbReference>
<dbReference type="Pfam" id="PF12698">
    <property type="entry name" value="ABC2_membrane_3"/>
    <property type="match status" value="1"/>
</dbReference>
<feature type="transmembrane region" description="Helical" evidence="5">
    <location>
        <begin position="303"/>
        <end position="321"/>
    </location>
</feature>
<proteinExistence type="predicted"/>
<evidence type="ECO:0000256" key="4">
    <source>
        <dbReference type="ARBA" id="ARBA00023136"/>
    </source>
</evidence>
<feature type="transmembrane region" description="Helical" evidence="5">
    <location>
        <begin position="264"/>
        <end position="291"/>
    </location>
</feature>
<reference evidence="7 8" key="1">
    <citation type="submission" date="2019-01" db="EMBL/GenBank/DDBJ databases">
        <authorList>
            <consortium name="Pathogen Informatics"/>
        </authorList>
    </citation>
    <scope>NUCLEOTIDE SEQUENCE [LARGE SCALE GENOMIC DNA]</scope>
    <source>
        <strain evidence="7 8">NCTC10172</strain>
    </source>
</reference>
<feature type="transmembrane region" description="Helical" evidence="5">
    <location>
        <begin position="356"/>
        <end position="378"/>
    </location>
</feature>